<feature type="compositionally biased region" description="Acidic residues" evidence="1">
    <location>
        <begin position="108"/>
        <end position="118"/>
    </location>
</feature>
<feature type="region of interest" description="Disordered" evidence="1">
    <location>
        <begin position="97"/>
        <end position="127"/>
    </location>
</feature>
<keyword evidence="4" id="KW-1185">Reference proteome</keyword>
<gene>
    <name evidence="3" type="ORF">B1B05_07035</name>
</gene>
<dbReference type="EMBL" id="MWSK01000003">
    <property type="protein sequence ID" value="OXS78359.1"/>
    <property type="molecule type" value="Genomic_DNA"/>
</dbReference>
<dbReference type="Gene3D" id="3.10.450.40">
    <property type="match status" value="2"/>
</dbReference>
<dbReference type="Proteomes" id="UP000215545">
    <property type="component" value="Unassembled WGS sequence"/>
</dbReference>
<evidence type="ECO:0000259" key="2">
    <source>
        <dbReference type="Pfam" id="PF03413"/>
    </source>
</evidence>
<evidence type="ECO:0000313" key="3">
    <source>
        <dbReference type="EMBL" id="OXS78359.1"/>
    </source>
</evidence>
<protein>
    <recommendedName>
        <fullName evidence="2">PepSY domain-containing protein</fullName>
    </recommendedName>
</protein>
<dbReference type="InterPro" id="IPR025711">
    <property type="entry name" value="PepSY"/>
</dbReference>
<feature type="domain" description="PepSY" evidence="2">
    <location>
        <begin position="126"/>
        <end position="175"/>
    </location>
</feature>
<evidence type="ECO:0000313" key="4">
    <source>
        <dbReference type="Proteomes" id="UP000215545"/>
    </source>
</evidence>
<feature type="domain" description="PepSY" evidence="2">
    <location>
        <begin position="52"/>
        <end position="106"/>
    </location>
</feature>
<organism evidence="3 4">
    <name type="scientific">Domibacillus enclensis</name>
    <dbReference type="NCBI Taxonomy" id="1017273"/>
    <lineage>
        <taxon>Bacteria</taxon>
        <taxon>Bacillati</taxon>
        <taxon>Bacillota</taxon>
        <taxon>Bacilli</taxon>
        <taxon>Bacillales</taxon>
        <taxon>Bacillaceae</taxon>
        <taxon>Domibacillus</taxon>
    </lineage>
</organism>
<name>A0ABX4E934_9BACI</name>
<comment type="caution">
    <text evidence="3">The sequence shown here is derived from an EMBL/GenBank/DDBJ whole genome shotgun (WGS) entry which is preliminary data.</text>
</comment>
<dbReference type="Pfam" id="PF03413">
    <property type="entry name" value="PepSY"/>
    <property type="match status" value="2"/>
</dbReference>
<sequence length="184" mass="19963">MIKARKKNKEENKMKKTTIAGSFLTVGLLGGGVLCGVQNDKIQAEVPGLDAKVTMEEAKAIAEKETNSTVESIELDRDFTGAVYEIDTNGFDVDIDGNSGDILKKERDDDDDDMDDDQSANANVTVTQDEAVAAAQKQVKGSVKDIELDDGFYEMEIRDGQKETDVYVNGTTGEVVIGETDLDD</sequence>
<accession>A0ABX4E934</accession>
<reference evidence="4" key="1">
    <citation type="submission" date="2017-03" db="EMBL/GenBank/DDBJ databases">
        <title>Bacillus sp. V-88(T) DSM27956, whole genome shotgun sequencing project.</title>
        <authorList>
            <person name="Dastager S.G."/>
            <person name="Neurgaonkar P.S."/>
            <person name="Dharne M.S."/>
        </authorList>
    </citation>
    <scope>NUCLEOTIDE SEQUENCE [LARGE SCALE GENOMIC DNA]</scope>
    <source>
        <strain evidence="4">DSM 25145</strain>
    </source>
</reference>
<evidence type="ECO:0000256" key="1">
    <source>
        <dbReference type="SAM" id="MobiDB-lite"/>
    </source>
</evidence>
<proteinExistence type="predicted"/>